<keyword evidence="3" id="KW-1185">Reference proteome</keyword>
<evidence type="ECO:0000313" key="3">
    <source>
        <dbReference type="Proteomes" id="UP001329313"/>
    </source>
</evidence>
<keyword evidence="1" id="KW-1133">Transmembrane helix</keyword>
<evidence type="ECO:0008006" key="4">
    <source>
        <dbReference type="Google" id="ProtNLM"/>
    </source>
</evidence>
<dbReference type="PANTHER" id="PTHR43424:SF1">
    <property type="entry name" value="LOCUS PUTATIVE PROTEIN 1-RELATED"/>
    <property type="match status" value="1"/>
</dbReference>
<feature type="transmembrane region" description="Helical" evidence="1">
    <location>
        <begin position="86"/>
        <end position="109"/>
    </location>
</feature>
<dbReference type="Proteomes" id="UP001329313">
    <property type="component" value="Chromosome"/>
</dbReference>
<evidence type="ECO:0000256" key="1">
    <source>
        <dbReference type="SAM" id="Phobius"/>
    </source>
</evidence>
<feature type="transmembrane region" description="Helical" evidence="1">
    <location>
        <begin position="171"/>
        <end position="188"/>
    </location>
</feature>
<feature type="transmembrane region" description="Helical" evidence="1">
    <location>
        <begin position="115"/>
        <end position="136"/>
    </location>
</feature>
<feature type="transmembrane region" description="Helical" evidence="1">
    <location>
        <begin position="316"/>
        <end position="335"/>
    </location>
</feature>
<reference evidence="2 3" key="1">
    <citation type="submission" date="2023-10" db="EMBL/GenBank/DDBJ databases">
        <title>Y20.</title>
        <authorList>
            <person name="Zhang G."/>
            <person name="Ding Y."/>
        </authorList>
    </citation>
    <scope>NUCLEOTIDE SEQUENCE [LARGE SCALE GENOMIC DNA]</scope>
    <source>
        <strain evidence="2 3">Y20</strain>
    </source>
</reference>
<keyword evidence="1" id="KW-0812">Transmembrane</keyword>
<organism evidence="2 3">
    <name type="scientific">Microbacterium limosum</name>
    <dbReference type="NCBI Taxonomy" id="3079935"/>
    <lineage>
        <taxon>Bacteria</taxon>
        <taxon>Bacillati</taxon>
        <taxon>Actinomycetota</taxon>
        <taxon>Actinomycetes</taxon>
        <taxon>Micrococcales</taxon>
        <taxon>Microbacteriaceae</taxon>
        <taxon>Microbacterium</taxon>
    </lineage>
</organism>
<accession>A0AAU0MF89</accession>
<feature type="transmembrane region" description="Helical" evidence="1">
    <location>
        <begin position="284"/>
        <end position="310"/>
    </location>
</feature>
<name>A0AAU0MF89_9MICO</name>
<gene>
    <name evidence="2" type="ORF">RYJ27_08840</name>
</gene>
<dbReference type="RefSeq" id="WP_330169956.1">
    <property type="nucleotide sequence ID" value="NZ_CP137080.1"/>
</dbReference>
<sequence>MNPPPPLWRRLAGFTMLPAIAAVSPLLVLPAVSRSAGPDGWASAIAGEAVGTFAAIAVAYGWTTIGPALVAIAPDDPARGTLYREALVVRLLTALVVLPLMAVVCVLVASPGWELLAVLMGLQGALIALSFTWFAVGIGSPGAIAGFDALPRLGVAIIAAIAIAAQGPVELYPVAGIVVTVAGTALYTRRILRDYRGRWPAASRIPSLFRTGAPVALNDAALGAYSAVPTPLVNVLSPGVAAAGFASADKLLKLGTFLPYTLANALQSWSAEVSGPARARRLKIALSAHGAFGLAGWIVLGAAGAAVSGLLFGEQAAASTDVVVVLGFAFALFSLRTSMTRHVLFPAGGARTVMTATLVGTVIGVPAMVILTMTVGPLGAAVGYALTELISTALLAYPTAVHVRRTEKEGQEKT</sequence>
<proteinExistence type="predicted"/>
<feature type="transmembrane region" description="Helical" evidence="1">
    <location>
        <begin position="356"/>
        <end position="375"/>
    </location>
</feature>
<keyword evidence="1" id="KW-0472">Membrane</keyword>
<feature type="transmembrane region" description="Helical" evidence="1">
    <location>
        <begin position="52"/>
        <end position="74"/>
    </location>
</feature>
<feature type="transmembrane region" description="Helical" evidence="1">
    <location>
        <begin position="12"/>
        <end position="32"/>
    </location>
</feature>
<feature type="transmembrane region" description="Helical" evidence="1">
    <location>
        <begin position="381"/>
        <end position="403"/>
    </location>
</feature>
<dbReference type="PANTHER" id="PTHR43424">
    <property type="entry name" value="LOCUS PUTATIVE PROTEIN 1-RELATED"/>
    <property type="match status" value="1"/>
</dbReference>
<dbReference type="AlphaFoldDB" id="A0AAU0MF89"/>
<dbReference type="InterPro" id="IPR052556">
    <property type="entry name" value="PolySynth_Transporter"/>
</dbReference>
<dbReference type="KEGG" id="mliy:RYJ27_08840"/>
<evidence type="ECO:0000313" key="2">
    <source>
        <dbReference type="EMBL" id="WOQ68815.1"/>
    </source>
</evidence>
<protein>
    <recommendedName>
        <fullName evidence="4">O-antigen/teichoic acid export membrane protein</fullName>
    </recommendedName>
</protein>
<dbReference type="EMBL" id="CP137080">
    <property type="protein sequence ID" value="WOQ68815.1"/>
    <property type="molecule type" value="Genomic_DNA"/>
</dbReference>